<evidence type="ECO:0000256" key="11">
    <source>
        <dbReference type="ARBA" id="ARBA00024326"/>
    </source>
</evidence>
<keyword evidence="4" id="KW-0444">Lipid biosynthesis</keyword>
<evidence type="ECO:0000256" key="8">
    <source>
        <dbReference type="ARBA" id="ARBA00023239"/>
    </source>
</evidence>
<dbReference type="NCBIfam" id="TIGR00163">
    <property type="entry name" value="PS_decarb"/>
    <property type="match status" value="1"/>
</dbReference>
<comment type="pathway">
    <text evidence="11">Phospholipid metabolism; phosphatidylethanolamine biosynthesis.</text>
</comment>
<evidence type="ECO:0000256" key="7">
    <source>
        <dbReference type="ARBA" id="ARBA00023209"/>
    </source>
</evidence>
<dbReference type="VEuPathDB" id="CryptoDB:cand_001400"/>
<dbReference type="Proteomes" id="UP000186804">
    <property type="component" value="Unassembled WGS sequence"/>
</dbReference>
<evidence type="ECO:0000256" key="2">
    <source>
        <dbReference type="ARBA" id="ARBA00005189"/>
    </source>
</evidence>
<reference evidence="12 13" key="1">
    <citation type="submission" date="2016-10" db="EMBL/GenBank/DDBJ databases">
        <title>Reductive evolution of mitochondrial metabolism and differential evolution of invasion-related proteins in Cryptosporidium.</title>
        <authorList>
            <person name="Liu S."/>
            <person name="Roellig D.M."/>
            <person name="Guo Y."/>
            <person name="Li N."/>
            <person name="Frace M.A."/>
            <person name="Tang K."/>
            <person name="Zhang L."/>
            <person name="Feng Y."/>
            <person name="Xiao L."/>
        </authorList>
    </citation>
    <scope>NUCLEOTIDE SEQUENCE [LARGE SCALE GENOMIC DNA]</scope>
    <source>
        <strain evidence="12">30847</strain>
    </source>
</reference>
<evidence type="ECO:0000256" key="4">
    <source>
        <dbReference type="ARBA" id="ARBA00022516"/>
    </source>
</evidence>
<dbReference type="RefSeq" id="XP_067068339.1">
    <property type="nucleotide sequence ID" value="XM_067210388.1"/>
</dbReference>
<keyword evidence="5" id="KW-0210">Decarboxylase</keyword>
<proteinExistence type="predicted"/>
<protein>
    <recommendedName>
        <fullName evidence="3">phosphatidylserine decarboxylase</fullName>
        <ecNumber evidence="3">4.1.1.65</ecNumber>
    </recommendedName>
</protein>
<dbReference type="OrthoDB" id="4330at2759"/>
<comment type="caution">
    <text evidence="12">The sequence shown here is derived from an EMBL/GenBank/DDBJ whole genome shotgun (WGS) entry which is preliminary data.</text>
</comment>
<dbReference type="InterPro" id="IPR033177">
    <property type="entry name" value="PSD-B"/>
</dbReference>
<dbReference type="GeneID" id="92364325"/>
<accession>A0A1J4MUE7</accession>
<gene>
    <name evidence="12" type="ORF">cand_001400</name>
</gene>
<dbReference type="UniPathway" id="UPA00558"/>
<evidence type="ECO:0000313" key="12">
    <source>
        <dbReference type="EMBL" id="OII76493.1"/>
    </source>
</evidence>
<keyword evidence="6" id="KW-0443">Lipid metabolism</keyword>
<evidence type="ECO:0000256" key="9">
    <source>
        <dbReference type="ARBA" id="ARBA00023264"/>
    </source>
</evidence>
<dbReference type="PANTHER" id="PTHR10067">
    <property type="entry name" value="PHOSPHATIDYLSERINE DECARBOXYLASE"/>
    <property type="match status" value="1"/>
</dbReference>
<sequence>MLFTGKLPPRGLLLGYCLLGSYLICEKKFLNAIDRAENTSHLQNPRKIFLAKTIFGKVRSRILGHILNTEIPISYRRPIYKLLIGQFWNPWGLYGNKDGTKLKEFGYSEKVEYFEEMLPQPLENYKSLGELFSRSKRLSDISIKDYSPSSIVSPCEGKVVELGDVLSDQCIQAKDATFSISAVIKDKLPENKSDSKLVFITLYLSPHNYHHFHAPSDFKVYEVKHITGECLPVFKGLASRLNDLFSVNERVVLKGTWSEGEIYYVAIAAYGVADIRLKNLPDFRTNSPKTIPVYIGESCAVHSEDVYKVNIKFKKGEEIGEFRLGSTIILLFRTSKNFRFVVNKEDYVSVGSLLGEVEDKGVISKVGT</sequence>
<comment type="cofactor">
    <cofactor evidence="1">
        <name>pyruvate</name>
        <dbReference type="ChEBI" id="CHEBI:15361"/>
    </cofactor>
</comment>
<evidence type="ECO:0000256" key="6">
    <source>
        <dbReference type="ARBA" id="ARBA00023098"/>
    </source>
</evidence>
<dbReference type="InterPro" id="IPR003817">
    <property type="entry name" value="PS_Dcarbxylase"/>
</dbReference>
<evidence type="ECO:0000256" key="10">
    <source>
        <dbReference type="ARBA" id="ARBA00023317"/>
    </source>
</evidence>
<keyword evidence="13" id="KW-1185">Reference proteome</keyword>
<evidence type="ECO:0000256" key="5">
    <source>
        <dbReference type="ARBA" id="ARBA00022793"/>
    </source>
</evidence>
<name>A0A1J4MUE7_9CRYT</name>
<evidence type="ECO:0000313" key="13">
    <source>
        <dbReference type="Proteomes" id="UP000186804"/>
    </source>
</evidence>
<dbReference type="EMBL" id="LRBS01000060">
    <property type="protein sequence ID" value="OII76493.1"/>
    <property type="molecule type" value="Genomic_DNA"/>
</dbReference>
<dbReference type="AlphaFoldDB" id="A0A1J4MUE7"/>
<keyword evidence="7" id="KW-0594">Phospholipid biosynthesis</keyword>
<dbReference type="Pfam" id="PF02666">
    <property type="entry name" value="PS_Dcarbxylase"/>
    <property type="match status" value="1"/>
</dbReference>
<dbReference type="PANTHER" id="PTHR10067:SF6">
    <property type="entry name" value="PHOSPHATIDYLSERINE DECARBOXYLASE PROENZYME, MITOCHONDRIAL"/>
    <property type="match status" value="1"/>
</dbReference>
<dbReference type="EC" id="4.1.1.65" evidence="3"/>
<evidence type="ECO:0000256" key="1">
    <source>
        <dbReference type="ARBA" id="ARBA00001928"/>
    </source>
</evidence>
<dbReference type="GO" id="GO:0005739">
    <property type="term" value="C:mitochondrion"/>
    <property type="evidence" value="ECO:0007669"/>
    <property type="project" value="TreeGrafter"/>
</dbReference>
<keyword evidence="8" id="KW-0456">Lyase</keyword>
<keyword evidence="10" id="KW-0670">Pyruvate</keyword>
<dbReference type="GO" id="GO:0004609">
    <property type="term" value="F:phosphatidylserine decarboxylase activity"/>
    <property type="evidence" value="ECO:0007669"/>
    <property type="project" value="UniProtKB-EC"/>
</dbReference>
<dbReference type="GO" id="GO:0006646">
    <property type="term" value="P:phosphatidylethanolamine biosynthetic process"/>
    <property type="evidence" value="ECO:0007669"/>
    <property type="project" value="UniProtKB-UniPathway"/>
</dbReference>
<comment type="pathway">
    <text evidence="2">Lipid metabolism.</text>
</comment>
<keyword evidence="9" id="KW-1208">Phospholipid metabolism</keyword>
<evidence type="ECO:0000256" key="3">
    <source>
        <dbReference type="ARBA" id="ARBA00012243"/>
    </source>
</evidence>
<organism evidence="12 13">
    <name type="scientific">Cryptosporidium andersoni</name>
    <dbReference type="NCBI Taxonomy" id="117008"/>
    <lineage>
        <taxon>Eukaryota</taxon>
        <taxon>Sar</taxon>
        <taxon>Alveolata</taxon>
        <taxon>Apicomplexa</taxon>
        <taxon>Conoidasida</taxon>
        <taxon>Coccidia</taxon>
        <taxon>Eucoccidiorida</taxon>
        <taxon>Eimeriorina</taxon>
        <taxon>Cryptosporidiidae</taxon>
        <taxon>Cryptosporidium</taxon>
    </lineage>
</organism>